<feature type="signal peptide" evidence="1">
    <location>
        <begin position="1"/>
        <end position="20"/>
    </location>
</feature>
<evidence type="ECO:0000256" key="1">
    <source>
        <dbReference type="SAM" id="SignalP"/>
    </source>
</evidence>
<sequence>MKQIAILVLTALVCAGPVQAMMRIDGGPETSRTVSTAPVRQGGTVDAIYAGASKLVIGGVTYAYNPLTTVVTVNGKRSTISDLRVGDRVQFQAASQGERQPSLLTSISVQTR</sequence>
<gene>
    <name evidence="2" type="ORF">VA613_10260</name>
</gene>
<accession>A0ABZ1CG88</accession>
<name>A0ABZ1CG88_9PROT</name>
<evidence type="ECO:0000313" key="2">
    <source>
        <dbReference type="EMBL" id="WRS38387.1"/>
    </source>
</evidence>
<keyword evidence="1" id="KW-0732">Signal</keyword>
<dbReference type="Proteomes" id="UP001334732">
    <property type="component" value="Chromosome"/>
</dbReference>
<evidence type="ECO:0008006" key="4">
    <source>
        <dbReference type="Google" id="ProtNLM"/>
    </source>
</evidence>
<reference evidence="2 3" key="1">
    <citation type="submission" date="2023-12" db="EMBL/GenBank/DDBJ databases">
        <title>Thiobacillus sedimentum sp. nov., a chemolithoautotrophic sulfur-oxidizing bacterium isolated from freshwater sediment.</title>
        <authorList>
            <person name="Luo J."/>
            <person name="Dai C."/>
        </authorList>
    </citation>
    <scope>NUCLEOTIDE SEQUENCE [LARGE SCALE GENOMIC DNA]</scope>
    <source>
        <strain evidence="2 3">SCUT-2</strain>
    </source>
</reference>
<feature type="chain" id="PRO_5045191328" description="DUF5666 domain-containing protein" evidence="1">
    <location>
        <begin position="21"/>
        <end position="112"/>
    </location>
</feature>
<keyword evidence="3" id="KW-1185">Reference proteome</keyword>
<protein>
    <recommendedName>
        <fullName evidence="4">DUF5666 domain-containing protein</fullName>
    </recommendedName>
</protein>
<organism evidence="2 3">
    <name type="scientific">Thiobacillus sedimenti</name>
    <dbReference type="NCBI Taxonomy" id="3110231"/>
    <lineage>
        <taxon>Bacteria</taxon>
        <taxon>Pseudomonadati</taxon>
        <taxon>Pseudomonadota</taxon>
        <taxon>Betaproteobacteria</taxon>
        <taxon>Nitrosomonadales</taxon>
        <taxon>Thiobacillaceae</taxon>
        <taxon>Thiobacillus</taxon>
    </lineage>
</organism>
<evidence type="ECO:0000313" key="3">
    <source>
        <dbReference type="Proteomes" id="UP001334732"/>
    </source>
</evidence>
<dbReference type="EMBL" id="CP141769">
    <property type="protein sequence ID" value="WRS38387.1"/>
    <property type="molecule type" value="Genomic_DNA"/>
</dbReference>
<dbReference type="RefSeq" id="WP_324778918.1">
    <property type="nucleotide sequence ID" value="NZ_CP141769.1"/>
</dbReference>
<proteinExistence type="predicted"/>